<proteinExistence type="predicted"/>
<gene>
    <name evidence="1" type="ORF">A5481_24515</name>
</gene>
<name>A0A179S1R7_9HYPH</name>
<organism evidence="1 2">
    <name type="scientific">Methylobacterium platani</name>
    <dbReference type="NCBI Taxonomy" id="427683"/>
    <lineage>
        <taxon>Bacteria</taxon>
        <taxon>Pseudomonadati</taxon>
        <taxon>Pseudomonadota</taxon>
        <taxon>Alphaproteobacteria</taxon>
        <taxon>Hyphomicrobiales</taxon>
        <taxon>Methylobacteriaceae</taxon>
        <taxon>Methylobacterium</taxon>
    </lineage>
</organism>
<dbReference type="AlphaFoldDB" id="A0A179S1R7"/>
<dbReference type="OrthoDB" id="7366417at2"/>
<accession>A0A179S1R7</accession>
<evidence type="ECO:0000313" key="2">
    <source>
        <dbReference type="Proteomes" id="UP000078316"/>
    </source>
</evidence>
<comment type="caution">
    <text evidence="1">The sequence shown here is derived from an EMBL/GenBank/DDBJ whole genome shotgun (WGS) entry which is preliminary data.</text>
</comment>
<protein>
    <submittedName>
        <fullName evidence="1">Uncharacterized protein</fullName>
    </submittedName>
</protein>
<dbReference type="EMBL" id="LWHQ01000049">
    <property type="protein sequence ID" value="OAS19579.1"/>
    <property type="molecule type" value="Genomic_DNA"/>
</dbReference>
<dbReference type="STRING" id="427683.A5481_24515"/>
<reference evidence="1 2" key="1">
    <citation type="submission" date="2016-04" db="EMBL/GenBank/DDBJ databases">
        <authorList>
            <person name="Evans L.H."/>
            <person name="Alamgir A."/>
            <person name="Owens N."/>
            <person name="Weber N.D."/>
            <person name="Virtaneva K."/>
            <person name="Barbian K."/>
            <person name="Babar A."/>
            <person name="Rosenke K."/>
        </authorList>
    </citation>
    <scope>NUCLEOTIDE SEQUENCE [LARGE SCALE GENOMIC DNA]</scope>
    <source>
        <strain evidence="1 2">PMB02</strain>
    </source>
</reference>
<evidence type="ECO:0000313" key="1">
    <source>
        <dbReference type="EMBL" id="OAS19579.1"/>
    </source>
</evidence>
<dbReference type="Proteomes" id="UP000078316">
    <property type="component" value="Unassembled WGS sequence"/>
</dbReference>
<sequence>MDRAAEMGLLDAETHQVGARLPVKLVEQAKRRTGIGSTTDLLAFALANVAVDDDFARVFAEARGTLDPDLDIGF</sequence>